<dbReference type="PATRIC" id="fig|84531.7.peg.169"/>
<sequence length="134" mass="13913">MAIATQARPSSLLRRALLADAVISGAAGALQLAAAGPLSGLLAIEAGWLQRSGIILLAWTVFLGWVLTRKPVSPSLAWTVIGLNLAWVAASILVLVEGAIAPNPLGMGYVLAQAAVVAIFAELQFFGLRRQSRG</sequence>
<proteinExistence type="predicted"/>
<evidence type="ECO:0008006" key="4">
    <source>
        <dbReference type="Google" id="ProtNLM"/>
    </source>
</evidence>
<accession>A0A0S2FC74</accession>
<dbReference type="KEGG" id="lab:LA76x_3023"/>
<keyword evidence="1" id="KW-0472">Membrane</keyword>
<keyword evidence="3" id="KW-1185">Reference proteome</keyword>
<protein>
    <recommendedName>
        <fullName evidence="4">Transmembrane protein</fullName>
    </recommendedName>
</protein>
<keyword evidence="1" id="KW-1133">Transmembrane helix</keyword>
<dbReference type="AlphaFoldDB" id="A0A0S2FC74"/>
<organism evidence="2 3">
    <name type="scientific">Lysobacter antibioticus</name>
    <dbReference type="NCBI Taxonomy" id="84531"/>
    <lineage>
        <taxon>Bacteria</taxon>
        <taxon>Pseudomonadati</taxon>
        <taxon>Pseudomonadota</taxon>
        <taxon>Gammaproteobacteria</taxon>
        <taxon>Lysobacterales</taxon>
        <taxon>Lysobacteraceae</taxon>
        <taxon>Lysobacter</taxon>
    </lineage>
</organism>
<dbReference type="RefSeq" id="WP_057918277.1">
    <property type="nucleotide sequence ID" value="NZ_CP011129.1"/>
</dbReference>
<gene>
    <name evidence="2" type="ORF">LA76x_3023</name>
</gene>
<feature type="transmembrane region" description="Helical" evidence="1">
    <location>
        <begin position="48"/>
        <end position="68"/>
    </location>
</feature>
<feature type="transmembrane region" description="Helical" evidence="1">
    <location>
        <begin position="12"/>
        <end position="36"/>
    </location>
</feature>
<keyword evidence="1" id="KW-0812">Transmembrane</keyword>
<feature type="transmembrane region" description="Helical" evidence="1">
    <location>
        <begin position="75"/>
        <end position="96"/>
    </location>
</feature>
<dbReference type="STRING" id="84531.LA76x_3023"/>
<name>A0A0S2FC74_LYSAN</name>
<dbReference type="KEGG" id="laq:GLA29479_167"/>
<evidence type="ECO:0000256" key="1">
    <source>
        <dbReference type="SAM" id="Phobius"/>
    </source>
</evidence>
<reference evidence="2 3" key="1">
    <citation type="journal article" date="2015" name="BMC Genomics">
        <title>Comparative genomics and metabolic profiling of the genus Lysobacter.</title>
        <authorList>
            <person name="de Bruijn I."/>
            <person name="Cheng X."/>
            <person name="de Jager V."/>
            <person name="Exposito R.G."/>
            <person name="Watrous J."/>
            <person name="Patel N."/>
            <person name="Postma J."/>
            <person name="Dorrestein P.C."/>
            <person name="Kobayashi D."/>
            <person name="Raaijmakers J.M."/>
        </authorList>
    </citation>
    <scope>NUCLEOTIDE SEQUENCE [LARGE SCALE GENOMIC DNA]</scope>
    <source>
        <strain evidence="2 3">76</strain>
    </source>
</reference>
<feature type="transmembrane region" description="Helical" evidence="1">
    <location>
        <begin position="108"/>
        <end position="128"/>
    </location>
</feature>
<evidence type="ECO:0000313" key="2">
    <source>
        <dbReference type="EMBL" id="ALN81151.1"/>
    </source>
</evidence>
<dbReference type="OrthoDB" id="6027329at2"/>
<dbReference type="Proteomes" id="UP000060787">
    <property type="component" value="Chromosome"/>
</dbReference>
<dbReference type="EMBL" id="CP011129">
    <property type="protein sequence ID" value="ALN81151.1"/>
    <property type="molecule type" value="Genomic_DNA"/>
</dbReference>
<evidence type="ECO:0000313" key="3">
    <source>
        <dbReference type="Proteomes" id="UP000060787"/>
    </source>
</evidence>